<feature type="chain" id="PRO_5045818327" description="Fibronectin type-III domain-containing protein" evidence="1">
    <location>
        <begin position="21"/>
        <end position="180"/>
    </location>
</feature>
<gene>
    <name evidence="2" type="ORF">NP064_16010</name>
</gene>
<proteinExistence type="predicted"/>
<evidence type="ECO:0008006" key="4">
    <source>
        <dbReference type="Google" id="ProtNLM"/>
    </source>
</evidence>
<evidence type="ECO:0000256" key="1">
    <source>
        <dbReference type="SAM" id="SignalP"/>
    </source>
</evidence>
<keyword evidence="3" id="KW-1185">Reference proteome</keyword>
<accession>A0ABY5KXU8</accession>
<reference evidence="2 3" key="1">
    <citation type="submission" date="2022-07" db="EMBL/GenBank/DDBJ databases">
        <title>Novel species in genus cellulomonas.</title>
        <authorList>
            <person name="Ye L."/>
        </authorList>
    </citation>
    <scope>NUCLEOTIDE SEQUENCE [LARGE SCALE GENOMIC DNA]</scope>
    <source>
        <strain evidence="3">zg-Y338</strain>
    </source>
</reference>
<keyword evidence="1" id="KW-0732">Signal</keyword>
<sequence length="180" mass="18892">MATGVLIVVALTLQGMSAAAVDEIPAPVVWTDASDAWVTTSWVSASWAIEGEADVAGWAVTVDQEPASDPGQEITQLDPYWSSWLPDGVHWLHLRAVASDGTAGAIAHTRLALDTLAPEVDSLTSESHPAGEASTNRTVQLSAVDADVFYLAYPSWQVPDQSATGIFAYRATTPTSGATP</sequence>
<protein>
    <recommendedName>
        <fullName evidence="4">Fibronectin type-III domain-containing protein</fullName>
    </recommendedName>
</protein>
<dbReference type="RefSeq" id="WP_227569861.1">
    <property type="nucleotide sequence ID" value="NZ_CP101988.1"/>
</dbReference>
<evidence type="ECO:0000313" key="2">
    <source>
        <dbReference type="EMBL" id="UUI75244.1"/>
    </source>
</evidence>
<evidence type="ECO:0000313" key="3">
    <source>
        <dbReference type="Proteomes" id="UP001316189"/>
    </source>
</evidence>
<name>A0ABY5KXU8_9CELL</name>
<feature type="signal peptide" evidence="1">
    <location>
        <begin position="1"/>
        <end position="20"/>
    </location>
</feature>
<dbReference type="Proteomes" id="UP001316189">
    <property type="component" value="Chromosome"/>
</dbReference>
<organism evidence="2 3">
    <name type="scientific">Cellulomonas chengniuliangii</name>
    <dbReference type="NCBI Taxonomy" id="2968084"/>
    <lineage>
        <taxon>Bacteria</taxon>
        <taxon>Bacillati</taxon>
        <taxon>Actinomycetota</taxon>
        <taxon>Actinomycetes</taxon>
        <taxon>Micrococcales</taxon>
        <taxon>Cellulomonadaceae</taxon>
        <taxon>Cellulomonas</taxon>
    </lineage>
</organism>
<dbReference type="EMBL" id="CP101988">
    <property type="protein sequence ID" value="UUI75244.1"/>
    <property type="molecule type" value="Genomic_DNA"/>
</dbReference>